<dbReference type="EMBL" id="JACAZI010000001">
    <property type="protein sequence ID" value="KAF7372302.1"/>
    <property type="molecule type" value="Genomic_DNA"/>
</dbReference>
<name>A0A8H6Z7I2_9AGAR</name>
<dbReference type="Proteomes" id="UP000620124">
    <property type="component" value="Unassembled WGS sequence"/>
</dbReference>
<protein>
    <submittedName>
        <fullName evidence="2">Uncharacterized protein</fullName>
    </submittedName>
</protein>
<comment type="caution">
    <text evidence="2">The sequence shown here is derived from an EMBL/GenBank/DDBJ whole genome shotgun (WGS) entry which is preliminary data.</text>
</comment>
<gene>
    <name evidence="2" type="ORF">MVEN_00090400</name>
</gene>
<keyword evidence="3" id="KW-1185">Reference proteome</keyword>
<accession>A0A8H6Z7I2</accession>
<sequence length="278" mass="31071">MIFGRWELYEHGSAYGNAISWLYHAIRVCLSIHPIIADYDGWMAEGPQLKRVKHAQKFVHRFSSIRLLPGDTSLIEPHVSHAHQALTASLLDDSSSVSESLHLRATVLSSILFQLVILRTYLHRSSQDDLQIYFLAYRFTPTELQNLSADDPFAAAKKGGVIRHSTVPEIVLQTPENDHEGMPTPLRWCKMRTVLRKTAAARIPAGFVLATAYLNGQEYNWNSMGSPTVLQSRLTAEDIEIGAIGCKRKREEDPEEEGGPRVNPAEMVNAGVGVRRST</sequence>
<organism evidence="2 3">
    <name type="scientific">Mycena venus</name>
    <dbReference type="NCBI Taxonomy" id="2733690"/>
    <lineage>
        <taxon>Eukaryota</taxon>
        <taxon>Fungi</taxon>
        <taxon>Dikarya</taxon>
        <taxon>Basidiomycota</taxon>
        <taxon>Agaricomycotina</taxon>
        <taxon>Agaricomycetes</taxon>
        <taxon>Agaricomycetidae</taxon>
        <taxon>Agaricales</taxon>
        <taxon>Marasmiineae</taxon>
        <taxon>Mycenaceae</taxon>
        <taxon>Mycena</taxon>
    </lineage>
</organism>
<dbReference type="AlphaFoldDB" id="A0A8H6Z7I2"/>
<reference evidence="2" key="1">
    <citation type="submission" date="2020-05" db="EMBL/GenBank/DDBJ databases">
        <title>Mycena genomes resolve the evolution of fungal bioluminescence.</title>
        <authorList>
            <person name="Tsai I.J."/>
        </authorList>
    </citation>
    <scope>NUCLEOTIDE SEQUENCE</scope>
    <source>
        <strain evidence="2">CCC161011</strain>
    </source>
</reference>
<proteinExistence type="predicted"/>
<evidence type="ECO:0000313" key="3">
    <source>
        <dbReference type="Proteomes" id="UP000620124"/>
    </source>
</evidence>
<evidence type="ECO:0000313" key="2">
    <source>
        <dbReference type="EMBL" id="KAF7372302.1"/>
    </source>
</evidence>
<evidence type="ECO:0000256" key="1">
    <source>
        <dbReference type="SAM" id="MobiDB-lite"/>
    </source>
</evidence>
<feature type="region of interest" description="Disordered" evidence="1">
    <location>
        <begin position="248"/>
        <end position="278"/>
    </location>
</feature>
<dbReference type="OrthoDB" id="3055018at2759"/>